<dbReference type="EMBL" id="AMFJ01000275">
    <property type="protein sequence ID" value="EKE28860.1"/>
    <property type="molecule type" value="Genomic_DNA"/>
</dbReference>
<comment type="caution">
    <text evidence="1">The sequence shown here is derived from an EMBL/GenBank/DDBJ whole genome shotgun (WGS) entry which is preliminary data.</text>
</comment>
<name>K2GZC6_9BACT</name>
<evidence type="ECO:0000313" key="1">
    <source>
        <dbReference type="EMBL" id="EKE28860.1"/>
    </source>
</evidence>
<proteinExistence type="predicted"/>
<sequence>MLEIEKNIIHLLKSSLLVEKNLKNRVLYWILENRLNDTELSQILIFLKKEDTRLKEYLEYTTKYLAYENLTNIKWRMIQRHLKHINDLEQDSADFQDLEFNF</sequence>
<reference evidence="1" key="1">
    <citation type="journal article" date="2012" name="Science">
        <title>Fermentation, hydrogen, and sulfur metabolism in multiple uncultivated bacterial phyla.</title>
        <authorList>
            <person name="Wrighton K.C."/>
            <person name="Thomas B.C."/>
            <person name="Sharon I."/>
            <person name="Miller C.S."/>
            <person name="Castelle C.J."/>
            <person name="VerBerkmoes N.C."/>
            <person name="Wilkins M.J."/>
            <person name="Hettich R.L."/>
            <person name="Lipton M.S."/>
            <person name="Williams K.H."/>
            <person name="Long P.E."/>
            <person name="Banfield J.F."/>
        </authorList>
    </citation>
    <scope>NUCLEOTIDE SEQUENCE [LARGE SCALE GENOMIC DNA]</scope>
</reference>
<protein>
    <submittedName>
        <fullName evidence="1">Uncharacterized protein</fullName>
    </submittedName>
</protein>
<gene>
    <name evidence="1" type="ORF">ACD_3C00001G0001</name>
</gene>
<organism evidence="1">
    <name type="scientific">uncultured bacterium</name>
    <name type="common">gcode 4</name>
    <dbReference type="NCBI Taxonomy" id="1234023"/>
    <lineage>
        <taxon>Bacteria</taxon>
        <taxon>environmental samples</taxon>
    </lineage>
</organism>
<accession>K2GZC6</accession>
<dbReference type="AlphaFoldDB" id="K2GZC6"/>